<dbReference type="PROSITE" id="PS50245">
    <property type="entry name" value="CAP_GLY_2"/>
    <property type="match status" value="1"/>
</dbReference>
<feature type="compositionally biased region" description="Basic and acidic residues" evidence="1">
    <location>
        <begin position="284"/>
        <end position="305"/>
    </location>
</feature>
<dbReference type="InterPro" id="IPR036859">
    <property type="entry name" value="CAP-Gly_dom_sf"/>
</dbReference>
<reference evidence="3 4" key="1">
    <citation type="submission" date="2024-11" db="EMBL/GenBank/DDBJ databases">
        <title>Chromosome-level genome assembly of the freshwater bivalve Anodonta woodiana.</title>
        <authorList>
            <person name="Chen X."/>
        </authorList>
    </citation>
    <scope>NUCLEOTIDE SEQUENCE [LARGE SCALE GENOMIC DNA]</scope>
    <source>
        <strain evidence="3">MN2024</strain>
        <tissue evidence="3">Gills</tissue>
    </source>
</reference>
<feature type="region of interest" description="Disordered" evidence="1">
    <location>
        <begin position="280"/>
        <end position="305"/>
    </location>
</feature>
<dbReference type="Pfam" id="PF01302">
    <property type="entry name" value="CAP_GLY"/>
    <property type="match status" value="1"/>
</dbReference>
<dbReference type="AlphaFoldDB" id="A0ABD3VH07"/>
<gene>
    <name evidence="3" type="ORF">ACJMK2_010897</name>
</gene>
<dbReference type="InterPro" id="IPR000938">
    <property type="entry name" value="CAP-Gly_domain"/>
</dbReference>
<evidence type="ECO:0000259" key="2">
    <source>
        <dbReference type="PROSITE" id="PS50245"/>
    </source>
</evidence>
<dbReference type="Proteomes" id="UP001634394">
    <property type="component" value="Unassembled WGS sequence"/>
</dbReference>
<dbReference type="SUPFAM" id="SSF74924">
    <property type="entry name" value="Cap-Gly domain"/>
    <property type="match status" value="1"/>
</dbReference>
<accession>A0ABD3VH07</accession>
<dbReference type="Gene3D" id="2.30.30.190">
    <property type="entry name" value="CAP Gly-rich-like domain"/>
    <property type="match status" value="1"/>
</dbReference>
<name>A0ABD3VH07_SINWO</name>
<feature type="domain" description="CAP-Gly" evidence="2">
    <location>
        <begin position="104"/>
        <end position="147"/>
    </location>
</feature>
<dbReference type="SMART" id="SM01052">
    <property type="entry name" value="CAP_GLY"/>
    <property type="match status" value="1"/>
</dbReference>
<evidence type="ECO:0000256" key="1">
    <source>
        <dbReference type="SAM" id="MobiDB-lite"/>
    </source>
</evidence>
<sequence>MNSVEQDPFLCTCGPCKRFWKETFGEGAKLITQPSLLRASSTSIITPNSNVVKIGDRVSIPGQLLAKHCALQTVVQSRKKSSQDSSDRGDIYFKGTVKYIGFIDNATVAPELYVGVKLDDQVNSVHNGVLNGRRYFHCERGHGAVLKFKDVIPLKHPTARPQISGNPMFPSYEEVKKQRKERNAILQARYNSAGLKDPQCTEPYISNRPKKIEPVIHIGDPNDIALQDLRRKKDNQSQIRMPSKEDYEKKEMDRLRLYFADRPDADILAQTLKKLKMAYQEGKQLNKQETMERKKDSEESETKDF</sequence>
<keyword evidence="4" id="KW-1185">Reference proteome</keyword>
<dbReference type="EMBL" id="JBJQND010000012">
    <property type="protein sequence ID" value="KAL3860832.1"/>
    <property type="molecule type" value="Genomic_DNA"/>
</dbReference>
<protein>
    <recommendedName>
        <fullName evidence="2">CAP-Gly domain-containing protein</fullName>
    </recommendedName>
</protein>
<organism evidence="3 4">
    <name type="scientific">Sinanodonta woodiana</name>
    <name type="common">Chinese pond mussel</name>
    <name type="synonym">Anodonta woodiana</name>
    <dbReference type="NCBI Taxonomy" id="1069815"/>
    <lineage>
        <taxon>Eukaryota</taxon>
        <taxon>Metazoa</taxon>
        <taxon>Spiralia</taxon>
        <taxon>Lophotrochozoa</taxon>
        <taxon>Mollusca</taxon>
        <taxon>Bivalvia</taxon>
        <taxon>Autobranchia</taxon>
        <taxon>Heteroconchia</taxon>
        <taxon>Palaeoheterodonta</taxon>
        <taxon>Unionida</taxon>
        <taxon>Unionoidea</taxon>
        <taxon>Unionidae</taxon>
        <taxon>Unioninae</taxon>
        <taxon>Sinanodonta</taxon>
    </lineage>
</organism>
<proteinExistence type="predicted"/>
<evidence type="ECO:0000313" key="3">
    <source>
        <dbReference type="EMBL" id="KAL3860832.1"/>
    </source>
</evidence>
<evidence type="ECO:0000313" key="4">
    <source>
        <dbReference type="Proteomes" id="UP001634394"/>
    </source>
</evidence>
<comment type="caution">
    <text evidence="3">The sequence shown here is derived from an EMBL/GenBank/DDBJ whole genome shotgun (WGS) entry which is preliminary data.</text>
</comment>